<evidence type="ECO:0000256" key="2">
    <source>
        <dbReference type="ARBA" id="ARBA00007634"/>
    </source>
</evidence>
<sequence>MKILEVDELANIKSAKKRILVNETKAARNKSIKSKVKTCVKKVETAVANKDAAVAADALKTAIREINKAGSKGVYHKNTCARKISRLTKAVNEIA</sequence>
<organism evidence="9 10">
    <name type="scientific">[Clostridium] hylemonae DSM 15053</name>
    <dbReference type="NCBI Taxonomy" id="553973"/>
    <lineage>
        <taxon>Bacteria</taxon>
        <taxon>Bacillati</taxon>
        <taxon>Bacillota</taxon>
        <taxon>Clostridia</taxon>
        <taxon>Lachnospirales</taxon>
        <taxon>Lachnospiraceae</taxon>
    </lineage>
</organism>
<keyword evidence="6 8" id="KW-0687">Ribonucleoprotein</keyword>
<dbReference type="SUPFAM" id="SSF46992">
    <property type="entry name" value="Ribosomal protein S20"/>
    <property type="match status" value="1"/>
</dbReference>
<evidence type="ECO:0000256" key="3">
    <source>
        <dbReference type="ARBA" id="ARBA00022730"/>
    </source>
</evidence>
<dbReference type="HAMAP" id="MF_00500">
    <property type="entry name" value="Ribosomal_bS20"/>
    <property type="match status" value="1"/>
</dbReference>
<comment type="caution">
    <text evidence="9">The sequence shown here is derived from an EMBL/GenBank/DDBJ whole genome shotgun (WGS) entry which is preliminary data.</text>
</comment>
<dbReference type="HOGENOM" id="CLU_160655_3_1_9"/>
<dbReference type="NCBIfam" id="TIGR00029">
    <property type="entry name" value="S20"/>
    <property type="match status" value="1"/>
</dbReference>
<dbReference type="FunFam" id="1.20.58.110:FF:000001">
    <property type="entry name" value="30S ribosomal protein S20"/>
    <property type="match status" value="1"/>
</dbReference>
<protein>
    <recommendedName>
        <fullName evidence="7 8">Small ribosomal subunit protein bS20</fullName>
    </recommendedName>
</protein>
<gene>
    <name evidence="8 9" type="primary">rpsT</name>
    <name evidence="9" type="ORF">CLOHYLEM_06690</name>
</gene>
<dbReference type="PANTHER" id="PTHR33398:SF1">
    <property type="entry name" value="SMALL RIBOSOMAL SUBUNIT PROTEIN BS20C"/>
    <property type="match status" value="1"/>
</dbReference>
<dbReference type="AlphaFoldDB" id="C0C3M8"/>
<evidence type="ECO:0000256" key="7">
    <source>
        <dbReference type="ARBA" id="ARBA00035136"/>
    </source>
</evidence>
<dbReference type="GO" id="GO:0015935">
    <property type="term" value="C:small ribosomal subunit"/>
    <property type="evidence" value="ECO:0007669"/>
    <property type="project" value="TreeGrafter"/>
</dbReference>
<evidence type="ECO:0000256" key="1">
    <source>
        <dbReference type="ARBA" id="ARBA00003134"/>
    </source>
</evidence>
<accession>C0C3M8</accession>
<comment type="function">
    <text evidence="1 8">Binds directly to 16S ribosomal RNA.</text>
</comment>
<proteinExistence type="inferred from homology"/>
<comment type="similarity">
    <text evidence="2 8">Belongs to the bacterial ribosomal protein bS20 family.</text>
</comment>
<dbReference type="Pfam" id="PF01649">
    <property type="entry name" value="Ribosomal_S20p"/>
    <property type="match status" value="1"/>
</dbReference>
<dbReference type="InterPro" id="IPR002583">
    <property type="entry name" value="Ribosomal_bS20"/>
</dbReference>
<dbReference type="PANTHER" id="PTHR33398">
    <property type="entry name" value="30S RIBOSOMAL PROTEIN S20"/>
    <property type="match status" value="1"/>
</dbReference>
<evidence type="ECO:0000256" key="4">
    <source>
        <dbReference type="ARBA" id="ARBA00022884"/>
    </source>
</evidence>
<dbReference type="GO" id="GO:0006412">
    <property type="term" value="P:translation"/>
    <property type="evidence" value="ECO:0007669"/>
    <property type="project" value="UniProtKB-UniRule"/>
</dbReference>
<keyword evidence="5 8" id="KW-0689">Ribosomal protein</keyword>
<dbReference type="STRING" id="553973.CLOHYLEM_06690"/>
<dbReference type="EMBL" id="ABYI02000029">
    <property type="protein sequence ID" value="EEG73220.1"/>
    <property type="molecule type" value="Genomic_DNA"/>
</dbReference>
<evidence type="ECO:0000256" key="5">
    <source>
        <dbReference type="ARBA" id="ARBA00022980"/>
    </source>
</evidence>
<evidence type="ECO:0000313" key="9">
    <source>
        <dbReference type="EMBL" id="EEG73220.1"/>
    </source>
</evidence>
<dbReference type="InterPro" id="IPR036510">
    <property type="entry name" value="Ribosomal_bS20_sf"/>
</dbReference>
<name>C0C3M8_9FIRM</name>
<keyword evidence="3 8" id="KW-0699">rRNA-binding</keyword>
<dbReference type="GO" id="GO:0003735">
    <property type="term" value="F:structural constituent of ribosome"/>
    <property type="evidence" value="ECO:0007669"/>
    <property type="project" value="InterPro"/>
</dbReference>
<dbReference type="Gene3D" id="1.20.58.110">
    <property type="entry name" value="Ribosomal protein S20"/>
    <property type="match status" value="1"/>
</dbReference>
<evidence type="ECO:0000313" key="10">
    <source>
        <dbReference type="Proteomes" id="UP000004893"/>
    </source>
</evidence>
<evidence type="ECO:0000256" key="6">
    <source>
        <dbReference type="ARBA" id="ARBA00023274"/>
    </source>
</evidence>
<reference evidence="9" key="2">
    <citation type="submission" date="2013-06" db="EMBL/GenBank/DDBJ databases">
        <title>Draft genome sequence of Clostridium hylemonae (DSM 15053).</title>
        <authorList>
            <person name="Sudarsanam P."/>
            <person name="Ley R."/>
            <person name="Guruge J."/>
            <person name="Turnbaugh P.J."/>
            <person name="Mahowald M."/>
            <person name="Liep D."/>
            <person name="Gordon J."/>
        </authorList>
    </citation>
    <scope>NUCLEOTIDE SEQUENCE</scope>
    <source>
        <strain evidence="9">DSM 15053</strain>
    </source>
</reference>
<keyword evidence="4 8" id="KW-0694">RNA-binding</keyword>
<dbReference type="GO" id="GO:0070181">
    <property type="term" value="F:small ribosomal subunit rRNA binding"/>
    <property type="evidence" value="ECO:0007669"/>
    <property type="project" value="TreeGrafter"/>
</dbReference>
<dbReference type="eggNOG" id="COG0268">
    <property type="taxonomic scope" value="Bacteria"/>
</dbReference>
<keyword evidence="10" id="KW-1185">Reference proteome</keyword>
<evidence type="ECO:0000256" key="8">
    <source>
        <dbReference type="HAMAP-Rule" id="MF_00500"/>
    </source>
</evidence>
<reference evidence="9" key="1">
    <citation type="submission" date="2009-02" db="EMBL/GenBank/DDBJ databases">
        <authorList>
            <person name="Fulton L."/>
            <person name="Clifton S."/>
            <person name="Fulton B."/>
            <person name="Xu J."/>
            <person name="Minx P."/>
            <person name="Pepin K.H."/>
            <person name="Johnson M."/>
            <person name="Bhonagiri V."/>
            <person name="Nash W.E."/>
            <person name="Mardis E.R."/>
            <person name="Wilson R.K."/>
        </authorList>
    </citation>
    <scope>NUCLEOTIDE SEQUENCE [LARGE SCALE GENOMIC DNA]</scope>
    <source>
        <strain evidence="9">DSM 15053</strain>
    </source>
</reference>
<dbReference type="Proteomes" id="UP000004893">
    <property type="component" value="Unassembled WGS sequence"/>
</dbReference>